<sequence length="578" mass="61600">MIAEDVDRAREAVEHALAAVAAPRWKDVPGGGLLPDLLVQAETLSRTVAALQTALAGHLAEAYEHEADRQEVLGIPPGKGPHRDAADCLRDTVRIDRRTAQRRLRRAAATRPRRDFVTAPLADPALPEVAAVLSEGAADEAACDAVIETLTRARTDLALAAVPQDEADALLAAGESLLAAQLHHADPDGMRRLCARWRQHLDAVVLPDSGIPTEAELRAAQGLFHRGRRRGLHRWDLHLTDTQHEVLQTVAAAATNPRARGAGPSGQVDAPAGSPDLDPRTRGQRQADTLVSALQAALALATPGVLPATAGHRPQVLVTIDHETLLRRVRTASGTAAVLSEAEFTGPIDPREIRRIACDAEIIPAVLGGEGEILALGRSRRLFTRAQRRAVTARDGGCAAPGCTLPASWCEIHHIGHWEDGGRTDVDNGVLLCSHHHHAVHAGWWTVAVVAGIPWFTPARHLDPAQTPRRNRHHRIHGPAAASGTGGVAPPAPPTTPEQAGPVEPPQTPGRAGRTGRTGQTEPVRPGPAAPPRPSVRWLPPPWTVLSPPWRPPGRRRPRHGGRPAGVTPRPVVVPARP</sequence>
<dbReference type="InterPro" id="IPR002711">
    <property type="entry name" value="HNH"/>
</dbReference>
<dbReference type="InterPro" id="IPR003615">
    <property type="entry name" value="HNH_nuc"/>
</dbReference>
<evidence type="ECO:0000256" key="2">
    <source>
        <dbReference type="SAM" id="MobiDB-lite"/>
    </source>
</evidence>
<name>A0A7W9MZS6_9MICC</name>
<evidence type="ECO:0000259" key="3">
    <source>
        <dbReference type="SMART" id="SM00507"/>
    </source>
</evidence>
<dbReference type="GO" id="GO:0004519">
    <property type="term" value="F:endonuclease activity"/>
    <property type="evidence" value="ECO:0007669"/>
    <property type="project" value="InterPro"/>
</dbReference>
<feature type="compositionally biased region" description="Basic residues" evidence="2">
    <location>
        <begin position="553"/>
        <end position="562"/>
    </location>
</feature>
<dbReference type="AlphaFoldDB" id="A0A7W9MZS6"/>
<feature type="domain" description="HNH nuclease" evidence="3">
    <location>
        <begin position="386"/>
        <end position="438"/>
    </location>
</feature>
<dbReference type="SMART" id="SM00507">
    <property type="entry name" value="HNHc"/>
    <property type="match status" value="1"/>
</dbReference>
<feature type="region of interest" description="Disordered" evidence="2">
    <location>
        <begin position="256"/>
        <end position="285"/>
    </location>
</feature>
<reference evidence="4 5" key="1">
    <citation type="submission" date="2020-08" db="EMBL/GenBank/DDBJ databases">
        <title>Sequencing the genomes of 1000 actinobacteria strains.</title>
        <authorList>
            <person name="Klenk H.-P."/>
        </authorList>
    </citation>
    <scope>NUCLEOTIDE SEQUENCE [LARGE SCALE GENOMIC DNA]</scope>
    <source>
        <strain evidence="4 5">DSM 17945</strain>
    </source>
</reference>
<comment type="similarity">
    <text evidence="1">Belongs to the Rv1128c/1148c/1588c/1702c/1945/3466 family.</text>
</comment>
<dbReference type="EMBL" id="JACHMW010000001">
    <property type="protein sequence ID" value="MBB5848250.1"/>
    <property type="molecule type" value="Genomic_DNA"/>
</dbReference>
<keyword evidence="5" id="KW-1185">Reference proteome</keyword>
<dbReference type="Pfam" id="PF01844">
    <property type="entry name" value="HNH"/>
    <property type="match status" value="1"/>
</dbReference>
<evidence type="ECO:0000313" key="4">
    <source>
        <dbReference type="EMBL" id="MBB5848250.1"/>
    </source>
</evidence>
<comment type="caution">
    <text evidence="4">The sequence shown here is derived from an EMBL/GenBank/DDBJ whole genome shotgun (WGS) entry which is preliminary data.</text>
</comment>
<dbReference type="CDD" id="cd00085">
    <property type="entry name" value="HNHc"/>
    <property type="match status" value="1"/>
</dbReference>
<accession>A0A7W9MZS6</accession>
<dbReference type="Proteomes" id="UP000567246">
    <property type="component" value="Unassembled WGS sequence"/>
</dbReference>
<dbReference type="GO" id="GO:0008270">
    <property type="term" value="F:zinc ion binding"/>
    <property type="evidence" value="ECO:0007669"/>
    <property type="project" value="InterPro"/>
</dbReference>
<protein>
    <recommendedName>
        <fullName evidence="3">HNH nuclease domain-containing protein</fullName>
    </recommendedName>
</protein>
<dbReference type="InterPro" id="IPR003870">
    <property type="entry name" value="DUF222"/>
</dbReference>
<feature type="compositionally biased region" description="Pro residues" evidence="2">
    <location>
        <begin position="525"/>
        <end position="543"/>
    </location>
</feature>
<proteinExistence type="inferred from homology"/>
<gene>
    <name evidence="4" type="ORF">HDA33_000814</name>
</gene>
<organism evidence="4 5">
    <name type="scientific">Micrococcus endophyticus</name>
    <dbReference type="NCBI Taxonomy" id="455343"/>
    <lineage>
        <taxon>Bacteria</taxon>
        <taxon>Bacillati</taxon>
        <taxon>Actinomycetota</taxon>
        <taxon>Actinomycetes</taxon>
        <taxon>Micrococcales</taxon>
        <taxon>Micrococcaceae</taxon>
        <taxon>Micrococcus</taxon>
    </lineage>
</organism>
<evidence type="ECO:0000256" key="1">
    <source>
        <dbReference type="ARBA" id="ARBA00023450"/>
    </source>
</evidence>
<feature type="compositionally biased region" description="Low complexity" evidence="2">
    <location>
        <begin position="565"/>
        <end position="578"/>
    </location>
</feature>
<dbReference type="GO" id="GO:0003676">
    <property type="term" value="F:nucleic acid binding"/>
    <property type="evidence" value="ECO:0007669"/>
    <property type="project" value="InterPro"/>
</dbReference>
<evidence type="ECO:0000313" key="5">
    <source>
        <dbReference type="Proteomes" id="UP000567246"/>
    </source>
</evidence>
<dbReference type="Pfam" id="PF02720">
    <property type="entry name" value="DUF222"/>
    <property type="match status" value="1"/>
</dbReference>
<dbReference type="RefSeq" id="WP_184171210.1">
    <property type="nucleotide sequence ID" value="NZ_BAABAG010000008.1"/>
</dbReference>
<feature type="compositionally biased region" description="Low complexity" evidence="2">
    <location>
        <begin position="509"/>
        <end position="524"/>
    </location>
</feature>
<feature type="region of interest" description="Disordered" evidence="2">
    <location>
        <begin position="464"/>
        <end position="578"/>
    </location>
</feature>
<dbReference type="Gene3D" id="1.10.30.50">
    <property type="match status" value="1"/>
</dbReference>